<dbReference type="Proteomes" id="UP000320672">
    <property type="component" value="Chromosome"/>
</dbReference>
<dbReference type="KEGG" id="rml:FF011L_44720"/>
<dbReference type="PROSITE" id="PS51257">
    <property type="entry name" value="PROKAR_LIPOPROTEIN"/>
    <property type="match status" value="1"/>
</dbReference>
<protein>
    <submittedName>
        <fullName evidence="1">Uncharacterized protein</fullName>
    </submittedName>
</protein>
<reference evidence="1 2" key="1">
    <citation type="submission" date="2019-02" db="EMBL/GenBank/DDBJ databases">
        <title>Deep-cultivation of Planctomycetes and their phenomic and genomic characterization uncovers novel biology.</title>
        <authorList>
            <person name="Wiegand S."/>
            <person name="Jogler M."/>
            <person name="Boedeker C."/>
            <person name="Pinto D."/>
            <person name="Vollmers J."/>
            <person name="Rivas-Marin E."/>
            <person name="Kohn T."/>
            <person name="Peeters S.H."/>
            <person name="Heuer A."/>
            <person name="Rast P."/>
            <person name="Oberbeckmann S."/>
            <person name="Bunk B."/>
            <person name="Jeske O."/>
            <person name="Meyerdierks A."/>
            <person name="Storesund J.E."/>
            <person name="Kallscheuer N."/>
            <person name="Luecker S."/>
            <person name="Lage O.M."/>
            <person name="Pohl T."/>
            <person name="Merkel B.J."/>
            <person name="Hornburger P."/>
            <person name="Mueller R.-W."/>
            <person name="Bruemmer F."/>
            <person name="Labrenz M."/>
            <person name="Spormann A.M."/>
            <person name="Op den Camp H."/>
            <person name="Overmann J."/>
            <person name="Amann R."/>
            <person name="Jetten M.S.M."/>
            <person name="Mascher T."/>
            <person name="Medema M.H."/>
            <person name="Devos D.P."/>
            <person name="Kaster A.-K."/>
            <person name="Ovreas L."/>
            <person name="Rohde M."/>
            <person name="Galperin M.Y."/>
            <person name="Jogler C."/>
        </authorList>
    </citation>
    <scope>NUCLEOTIDE SEQUENCE [LARGE SCALE GENOMIC DNA]</scope>
    <source>
        <strain evidence="1 2">FF011L</strain>
    </source>
</reference>
<proteinExistence type="predicted"/>
<keyword evidence="2" id="KW-1185">Reference proteome</keyword>
<evidence type="ECO:0000313" key="1">
    <source>
        <dbReference type="EMBL" id="QDS95672.1"/>
    </source>
</evidence>
<dbReference type="AlphaFoldDB" id="A0A517MLB5"/>
<dbReference type="EMBL" id="CP036262">
    <property type="protein sequence ID" value="QDS95672.1"/>
    <property type="molecule type" value="Genomic_DNA"/>
</dbReference>
<organism evidence="1 2">
    <name type="scientific">Roseimaritima multifibrata</name>
    <dbReference type="NCBI Taxonomy" id="1930274"/>
    <lineage>
        <taxon>Bacteria</taxon>
        <taxon>Pseudomonadati</taxon>
        <taxon>Planctomycetota</taxon>
        <taxon>Planctomycetia</taxon>
        <taxon>Pirellulales</taxon>
        <taxon>Pirellulaceae</taxon>
        <taxon>Roseimaritima</taxon>
    </lineage>
</organism>
<accession>A0A517MLB5</accession>
<name>A0A517MLB5_9BACT</name>
<gene>
    <name evidence="1" type="ORF">FF011L_44720</name>
</gene>
<evidence type="ECO:0000313" key="2">
    <source>
        <dbReference type="Proteomes" id="UP000320672"/>
    </source>
</evidence>
<sequence length="146" mass="16301">MPSHRKRVSWRRFSIQSALIAVACTSVIFATYRLGLKHGRSLGPIVPTNVSVNHIYSRDYDISDLAKSDEETELIISTIRKSVDTVNWDVAGGYAELRHDPGSQTIAVSHVWPGHVELVRFLETAREYAAFGRGLEVTLEDASTNF</sequence>